<dbReference type="Pfam" id="PF01590">
    <property type="entry name" value="GAF"/>
    <property type="match status" value="1"/>
</dbReference>
<evidence type="ECO:0000256" key="5">
    <source>
        <dbReference type="ARBA" id="ARBA00023012"/>
    </source>
</evidence>
<dbReference type="PANTHER" id="PTHR43547:SF2">
    <property type="entry name" value="HYBRID SIGNAL TRANSDUCTION HISTIDINE KINASE C"/>
    <property type="match status" value="1"/>
</dbReference>
<dbReference type="CDD" id="cd00082">
    <property type="entry name" value="HisKA"/>
    <property type="match status" value="1"/>
</dbReference>
<dbReference type="InterPro" id="IPR003594">
    <property type="entry name" value="HATPase_dom"/>
</dbReference>
<dbReference type="InterPro" id="IPR000014">
    <property type="entry name" value="PAS"/>
</dbReference>
<name>A0ABQ3V261_9CHLR</name>
<dbReference type="Pfam" id="PF02518">
    <property type="entry name" value="HATPase_c"/>
    <property type="match status" value="1"/>
</dbReference>
<protein>
    <recommendedName>
        <fullName evidence="2">histidine kinase</fullName>
        <ecNumber evidence="2">2.7.13.3</ecNumber>
    </recommendedName>
</protein>
<evidence type="ECO:0000256" key="2">
    <source>
        <dbReference type="ARBA" id="ARBA00012438"/>
    </source>
</evidence>
<keyword evidence="9" id="KW-1185">Reference proteome</keyword>
<keyword evidence="4" id="KW-0808">Transferase</keyword>
<dbReference type="PANTHER" id="PTHR43547">
    <property type="entry name" value="TWO-COMPONENT HISTIDINE KINASE"/>
    <property type="match status" value="1"/>
</dbReference>
<dbReference type="InterPro" id="IPR035965">
    <property type="entry name" value="PAS-like_dom_sf"/>
</dbReference>
<feature type="domain" description="Histidine kinase" evidence="7">
    <location>
        <begin position="362"/>
        <end position="596"/>
    </location>
</feature>
<feature type="coiled-coil region" evidence="6">
    <location>
        <begin position="371"/>
        <end position="430"/>
    </location>
</feature>
<gene>
    <name evidence="8" type="ORF">KSB_71370</name>
</gene>
<dbReference type="SUPFAM" id="SSF47384">
    <property type="entry name" value="Homodimeric domain of signal transducing histidine kinase"/>
    <property type="match status" value="1"/>
</dbReference>
<dbReference type="CDD" id="cd00130">
    <property type="entry name" value="PAS"/>
    <property type="match status" value="1"/>
</dbReference>
<keyword evidence="5" id="KW-0902">Two-component regulatory system</keyword>
<dbReference type="SUPFAM" id="SSF55781">
    <property type="entry name" value="GAF domain-like"/>
    <property type="match status" value="1"/>
</dbReference>
<dbReference type="Proteomes" id="UP000654345">
    <property type="component" value="Unassembled WGS sequence"/>
</dbReference>
<organism evidence="8 9">
    <name type="scientific">Ktedonobacter robiniae</name>
    <dbReference type="NCBI Taxonomy" id="2778365"/>
    <lineage>
        <taxon>Bacteria</taxon>
        <taxon>Bacillati</taxon>
        <taxon>Chloroflexota</taxon>
        <taxon>Ktedonobacteria</taxon>
        <taxon>Ktedonobacterales</taxon>
        <taxon>Ktedonobacteraceae</taxon>
        <taxon>Ktedonobacter</taxon>
    </lineage>
</organism>
<keyword evidence="3" id="KW-0597">Phosphoprotein</keyword>
<evidence type="ECO:0000256" key="3">
    <source>
        <dbReference type="ARBA" id="ARBA00022553"/>
    </source>
</evidence>
<dbReference type="SMART" id="SM00091">
    <property type="entry name" value="PAS"/>
    <property type="match status" value="1"/>
</dbReference>
<dbReference type="RefSeq" id="WP_201374919.1">
    <property type="nucleotide sequence ID" value="NZ_BNJG01000003.1"/>
</dbReference>
<dbReference type="InterPro" id="IPR036890">
    <property type="entry name" value="HATPase_C_sf"/>
</dbReference>
<evidence type="ECO:0000313" key="8">
    <source>
        <dbReference type="EMBL" id="GHO58662.1"/>
    </source>
</evidence>
<evidence type="ECO:0000259" key="7">
    <source>
        <dbReference type="PROSITE" id="PS50109"/>
    </source>
</evidence>
<dbReference type="Pfam" id="PF00512">
    <property type="entry name" value="HisKA"/>
    <property type="match status" value="1"/>
</dbReference>
<dbReference type="EC" id="2.7.13.3" evidence="2"/>
<evidence type="ECO:0000256" key="1">
    <source>
        <dbReference type="ARBA" id="ARBA00000085"/>
    </source>
</evidence>
<dbReference type="PROSITE" id="PS50109">
    <property type="entry name" value="HIS_KIN"/>
    <property type="match status" value="1"/>
</dbReference>
<dbReference type="InterPro" id="IPR005467">
    <property type="entry name" value="His_kinase_dom"/>
</dbReference>
<dbReference type="Gene3D" id="3.30.450.40">
    <property type="match status" value="1"/>
</dbReference>
<sequence>MGQNAPRTARTTLQKRELSPQLDVYFASLADAIMVWDRAGKLIFLNAAALTLFEAQASDAWLGTSAQQLFQRYEWCDEQQRPFSFPPWLLDLTTLKKEAAFFPYEQTLVLVLPSQHKACLELRCSLVRDGQQRPIGVLSAFHPVAPHYQKALHTQRVYEALMALNEAIARLPEQLQGEGSEETFLLSPPVLFVNQQLVDVISQVLACWCVSLAAFRALSLAYVVGSGFTAEREHFFRATSERFRFADFFDETVLARLQANQDVVLASSCFHIPTGYPEELGNANLLVLPLFWKQNLAGMLVIHKHQWEGEYTQEEIDLVRTVAEHVRLFVECLSSLQTYLGKQARELVFSEVDRLSSDFLALAGHELRTPLTGIKGNVQLAQRRLERLQSELSQQFESTSARLEQTRQSLEAAEQSVRLQERMVQDMIDDARIQVGQLDLTLAPCDLLMLVKQAVAKQQESVPERAIKLENLTPEPSIPVLVDAGRIIQVLTVYLATALASSPAERPLTIQVREEEQMARVSVHDEGPGIPLEEQVRLWDRFYRGKGSSVQQELDLSLGLRFYLCRALLECHHGSIGVESIPGQGTTFWLTLPLARPV</sequence>
<dbReference type="SMART" id="SM00387">
    <property type="entry name" value="HATPase_c"/>
    <property type="match status" value="1"/>
</dbReference>
<comment type="caution">
    <text evidence="8">The sequence shown here is derived from an EMBL/GenBank/DDBJ whole genome shotgun (WGS) entry which is preliminary data.</text>
</comment>
<keyword evidence="4" id="KW-0418">Kinase</keyword>
<dbReference type="CDD" id="cd00075">
    <property type="entry name" value="HATPase"/>
    <property type="match status" value="1"/>
</dbReference>
<dbReference type="PRINTS" id="PR00344">
    <property type="entry name" value="BCTRLSENSOR"/>
</dbReference>
<dbReference type="InterPro" id="IPR004358">
    <property type="entry name" value="Sig_transdc_His_kin-like_C"/>
</dbReference>
<dbReference type="Gene3D" id="3.30.565.10">
    <property type="entry name" value="Histidine kinase-like ATPase, C-terminal domain"/>
    <property type="match status" value="1"/>
</dbReference>
<dbReference type="Gene3D" id="1.10.287.130">
    <property type="match status" value="1"/>
</dbReference>
<dbReference type="SUPFAM" id="SSF55785">
    <property type="entry name" value="PYP-like sensor domain (PAS domain)"/>
    <property type="match status" value="1"/>
</dbReference>
<dbReference type="InterPro" id="IPR003018">
    <property type="entry name" value="GAF"/>
</dbReference>
<evidence type="ECO:0000256" key="4">
    <source>
        <dbReference type="ARBA" id="ARBA00022777"/>
    </source>
</evidence>
<dbReference type="SUPFAM" id="SSF55874">
    <property type="entry name" value="ATPase domain of HSP90 chaperone/DNA topoisomerase II/histidine kinase"/>
    <property type="match status" value="1"/>
</dbReference>
<dbReference type="SMART" id="SM00388">
    <property type="entry name" value="HisKA"/>
    <property type="match status" value="1"/>
</dbReference>
<dbReference type="EMBL" id="BNJG01000003">
    <property type="protein sequence ID" value="GHO58662.1"/>
    <property type="molecule type" value="Genomic_DNA"/>
</dbReference>
<dbReference type="InterPro" id="IPR036097">
    <property type="entry name" value="HisK_dim/P_sf"/>
</dbReference>
<evidence type="ECO:0000256" key="6">
    <source>
        <dbReference type="SAM" id="Coils"/>
    </source>
</evidence>
<accession>A0ABQ3V261</accession>
<reference evidence="8 9" key="1">
    <citation type="journal article" date="2021" name="Int. J. Syst. Evol. Microbiol.">
        <title>Reticulibacter mediterranei gen. nov., sp. nov., within the new family Reticulibacteraceae fam. nov., and Ktedonospora formicarum gen. nov., sp. nov., Ktedonobacter robiniae sp. nov., Dictyobacter formicarum sp. nov. and Dictyobacter arantiisoli sp. nov., belonging to the class Ktedonobacteria.</title>
        <authorList>
            <person name="Yabe S."/>
            <person name="Zheng Y."/>
            <person name="Wang C.M."/>
            <person name="Sakai Y."/>
            <person name="Abe K."/>
            <person name="Yokota A."/>
            <person name="Donadio S."/>
            <person name="Cavaletti L."/>
            <person name="Monciardini P."/>
        </authorList>
    </citation>
    <scope>NUCLEOTIDE SEQUENCE [LARGE SCALE GENOMIC DNA]</scope>
    <source>
        <strain evidence="8 9">SOSP1-30</strain>
    </source>
</reference>
<dbReference type="InterPro" id="IPR003661">
    <property type="entry name" value="HisK_dim/P_dom"/>
</dbReference>
<comment type="catalytic activity">
    <reaction evidence="1">
        <text>ATP + protein L-histidine = ADP + protein N-phospho-L-histidine.</text>
        <dbReference type="EC" id="2.7.13.3"/>
    </reaction>
</comment>
<keyword evidence="6" id="KW-0175">Coiled coil</keyword>
<dbReference type="Gene3D" id="3.30.450.20">
    <property type="entry name" value="PAS domain"/>
    <property type="match status" value="1"/>
</dbReference>
<dbReference type="InterPro" id="IPR029016">
    <property type="entry name" value="GAF-like_dom_sf"/>
</dbReference>
<proteinExistence type="predicted"/>
<evidence type="ECO:0000313" key="9">
    <source>
        <dbReference type="Proteomes" id="UP000654345"/>
    </source>
</evidence>